<organism evidence="1">
    <name type="scientific">Mesocestoides corti</name>
    <name type="common">Flatworm</name>
    <dbReference type="NCBI Taxonomy" id="53468"/>
    <lineage>
        <taxon>Eukaryota</taxon>
        <taxon>Metazoa</taxon>
        <taxon>Spiralia</taxon>
        <taxon>Lophotrochozoa</taxon>
        <taxon>Platyhelminthes</taxon>
        <taxon>Cestoda</taxon>
        <taxon>Eucestoda</taxon>
        <taxon>Cyclophyllidea</taxon>
        <taxon>Mesocestoididae</taxon>
        <taxon>Mesocestoides</taxon>
    </lineage>
</organism>
<protein>
    <submittedName>
        <fullName evidence="1">Secreted protein</fullName>
    </submittedName>
</protein>
<sequence>MNADFFCFTIRAKGLAVWVATAKPQLVLHFWKVSSFTSKRRCEFTAANQRGGEGEGRGEGPAGICIIRCVHIHRKPVARFGGGEGRGQDAEPRVDINQAARVHLACFPLTRCAQGEAEVRFILLFSLAHISLAGENLRTTRHTLTRAVCGACVTNPNPISVRASTRGTCSMRKFGLEE</sequence>
<dbReference type="AlphaFoldDB" id="A0A5K3F0G9"/>
<name>A0A5K3F0G9_MESCO</name>
<proteinExistence type="predicted"/>
<evidence type="ECO:0000313" key="1">
    <source>
        <dbReference type="WBParaSite" id="MCU_004589-RA"/>
    </source>
</evidence>
<accession>A0A5K3F0G9</accession>
<reference evidence="1" key="1">
    <citation type="submission" date="2019-11" db="UniProtKB">
        <authorList>
            <consortium name="WormBaseParasite"/>
        </authorList>
    </citation>
    <scope>IDENTIFICATION</scope>
</reference>
<dbReference type="WBParaSite" id="MCU_004589-RA">
    <property type="protein sequence ID" value="MCU_004589-RA"/>
    <property type="gene ID" value="MCU_004589"/>
</dbReference>